<proteinExistence type="predicted"/>
<dbReference type="AlphaFoldDB" id="A0A1F7SEW4"/>
<evidence type="ECO:0000313" key="3">
    <source>
        <dbReference type="Proteomes" id="UP000185874"/>
    </source>
</evidence>
<evidence type="ECO:0000256" key="1">
    <source>
        <dbReference type="SAM" id="Phobius"/>
    </source>
</evidence>
<keyword evidence="1" id="KW-0812">Transmembrane</keyword>
<feature type="transmembrane region" description="Helical" evidence="1">
    <location>
        <begin position="27"/>
        <end position="48"/>
    </location>
</feature>
<gene>
    <name evidence="2" type="ORF">A3K55_01540</name>
</gene>
<reference evidence="2 3" key="1">
    <citation type="journal article" date="2016" name="Nat. Commun.">
        <title>Thousands of microbial genomes shed light on interconnected biogeochemical processes in an aquifer system.</title>
        <authorList>
            <person name="Anantharaman K."/>
            <person name="Brown C.T."/>
            <person name="Hug L.A."/>
            <person name="Sharon I."/>
            <person name="Castelle C.J."/>
            <person name="Probst A.J."/>
            <person name="Thomas B.C."/>
            <person name="Singh A."/>
            <person name="Wilkins M.J."/>
            <person name="Karaoz U."/>
            <person name="Brodie E.L."/>
            <person name="Williams K.H."/>
            <person name="Hubbard S.S."/>
            <person name="Banfield J.F."/>
        </authorList>
    </citation>
    <scope>NUCLEOTIDE SEQUENCE [LARGE SCALE GENOMIC DNA]</scope>
</reference>
<sequence length="106" mass="11871">MICNPVLQDCTNVTNPSAYTSSVLQTVFSIFMIVGVIYFIWHFTFACYHFMSTEGDSKKFEEAKQELTYAVIGLVVMFSVFAILRLIGLVFGIQGLDSLQITLPSL</sequence>
<protein>
    <submittedName>
        <fullName evidence="2">Uncharacterized protein</fullName>
    </submittedName>
</protein>
<accession>A0A1F7SEW4</accession>
<dbReference type="InterPro" id="IPR043993">
    <property type="entry name" value="T4SS_pilin"/>
</dbReference>
<comment type="caution">
    <text evidence="2">The sequence shown here is derived from an EMBL/GenBank/DDBJ whole genome shotgun (WGS) entry which is preliminary data.</text>
</comment>
<organism evidence="2 3">
    <name type="scientific">Candidatus Shapirobacteria bacterium RBG_13_44_7</name>
    <dbReference type="NCBI Taxonomy" id="1802149"/>
    <lineage>
        <taxon>Bacteria</taxon>
        <taxon>Candidatus Shapironibacteriota</taxon>
    </lineage>
</organism>
<evidence type="ECO:0000313" key="2">
    <source>
        <dbReference type="EMBL" id="OGL52310.1"/>
    </source>
</evidence>
<keyword evidence="1" id="KW-0472">Membrane</keyword>
<dbReference type="Pfam" id="PF18895">
    <property type="entry name" value="T4SS_pilin"/>
    <property type="match status" value="1"/>
</dbReference>
<dbReference type="Proteomes" id="UP000185874">
    <property type="component" value="Unassembled WGS sequence"/>
</dbReference>
<feature type="transmembrane region" description="Helical" evidence="1">
    <location>
        <begin position="69"/>
        <end position="93"/>
    </location>
</feature>
<name>A0A1F7SEW4_9BACT</name>
<keyword evidence="1" id="KW-1133">Transmembrane helix</keyword>
<dbReference type="EMBL" id="MGDJ01000027">
    <property type="protein sequence ID" value="OGL52310.1"/>
    <property type="molecule type" value="Genomic_DNA"/>
</dbReference>